<dbReference type="EMBL" id="FOIR01000001">
    <property type="protein sequence ID" value="SEW09905.1"/>
    <property type="molecule type" value="Genomic_DNA"/>
</dbReference>
<gene>
    <name evidence="2" type="ORF">SAMN05216290_1760</name>
</gene>
<dbReference type="RefSeq" id="WP_090258122.1">
    <property type="nucleotide sequence ID" value="NZ_FOIR01000001.1"/>
</dbReference>
<dbReference type="GeneID" id="99986480"/>
<proteinExistence type="predicted"/>
<dbReference type="STRING" id="1267423.SAMN05216290_1760"/>
<evidence type="ECO:0000313" key="3">
    <source>
        <dbReference type="Proteomes" id="UP000199437"/>
    </source>
</evidence>
<dbReference type="Proteomes" id="UP000199437">
    <property type="component" value="Unassembled WGS sequence"/>
</dbReference>
<accession>A0A1I0P8N6</accession>
<organism evidence="2 3">
    <name type="scientific">Roseivirga pacifica</name>
    <dbReference type="NCBI Taxonomy" id="1267423"/>
    <lineage>
        <taxon>Bacteria</taxon>
        <taxon>Pseudomonadati</taxon>
        <taxon>Bacteroidota</taxon>
        <taxon>Cytophagia</taxon>
        <taxon>Cytophagales</taxon>
        <taxon>Roseivirgaceae</taxon>
        <taxon>Roseivirga</taxon>
    </lineage>
</organism>
<sequence>MVKKVFLLAVAFLLFSCEKEEEIPADILSEEKMVETLIEVRILEGQVVNLTLPLDSAETLYGILEAELFQELDVDSIAYMKSYEYYMTHPAKFERIAEIVIDSLKVRQQKY</sequence>
<feature type="domain" description="DUF4296" evidence="1">
    <location>
        <begin position="24"/>
        <end position="109"/>
    </location>
</feature>
<protein>
    <recommendedName>
        <fullName evidence="1">DUF4296 domain-containing protein</fullName>
    </recommendedName>
</protein>
<evidence type="ECO:0000259" key="1">
    <source>
        <dbReference type="Pfam" id="PF14129"/>
    </source>
</evidence>
<reference evidence="3" key="1">
    <citation type="submission" date="2016-10" db="EMBL/GenBank/DDBJ databases">
        <authorList>
            <person name="Varghese N."/>
            <person name="Submissions S."/>
        </authorList>
    </citation>
    <scope>NUCLEOTIDE SEQUENCE [LARGE SCALE GENOMIC DNA]</scope>
    <source>
        <strain evidence="3">CGMCC 1.12402</strain>
    </source>
</reference>
<keyword evidence="3" id="KW-1185">Reference proteome</keyword>
<dbReference type="PROSITE" id="PS51257">
    <property type="entry name" value="PROKAR_LIPOPROTEIN"/>
    <property type="match status" value="1"/>
</dbReference>
<evidence type="ECO:0000313" key="2">
    <source>
        <dbReference type="EMBL" id="SEW09905.1"/>
    </source>
</evidence>
<dbReference type="AlphaFoldDB" id="A0A1I0P8N6"/>
<name>A0A1I0P8N6_9BACT</name>
<dbReference type="InterPro" id="IPR025381">
    <property type="entry name" value="DUF4296"/>
</dbReference>
<dbReference type="Pfam" id="PF14129">
    <property type="entry name" value="DUF4296"/>
    <property type="match status" value="1"/>
</dbReference>